<reference evidence="1 2" key="2">
    <citation type="journal article" date="2022" name="Mol. Ecol. Resour.">
        <title>The genomes of chicory, endive, great burdock and yacon provide insights into Asteraceae paleo-polyploidization history and plant inulin production.</title>
        <authorList>
            <person name="Fan W."/>
            <person name="Wang S."/>
            <person name="Wang H."/>
            <person name="Wang A."/>
            <person name="Jiang F."/>
            <person name="Liu H."/>
            <person name="Zhao H."/>
            <person name="Xu D."/>
            <person name="Zhang Y."/>
        </authorList>
    </citation>
    <scope>NUCLEOTIDE SEQUENCE [LARGE SCALE GENOMIC DNA]</scope>
    <source>
        <strain evidence="2">cv. Yunnan</strain>
        <tissue evidence="1">Leaves</tissue>
    </source>
</reference>
<accession>A0ACB8ZBE0</accession>
<comment type="caution">
    <text evidence="1">The sequence shown here is derived from an EMBL/GenBank/DDBJ whole genome shotgun (WGS) entry which is preliminary data.</text>
</comment>
<name>A0ACB8ZBE0_9ASTR</name>
<proteinExistence type="predicted"/>
<gene>
    <name evidence="1" type="ORF">L1987_78075</name>
</gene>
<evidence type="ECO:0000313" key="1">
    <source>
        <dbReference type="EMBL" id="KAI3695087.1"/>
    </source>
</evidence>
<dbReference type="Proteomes" id="UP001056120">
    <property type="component" value="Linkage Group LG26"/>
</dbReference>
<sequence>MFASLLRQSIVDSSRSNRMFQVKKICYCCQITGCRFDNVGFWLSMKFIFQYLEKLLQNNRFTGPMAHNAMPPADKNKDNQSFKVCHP</sequence>
<reference evidence="2" key="1">
    <citation type="journal article" date="2022" name="Mol. Ecol. Resour.">
        <title>The genomes of chicory, endive, great burdock and yacon provide insights into Asteraceae palaeo-polyploidization history and plant inulin production.</title>
        <authorList>
            <person name="Fan W."/>
            <person name="Wang S."/>
            <person name="Wang H."/>
            <person name="Wang A."/>
            <person name="Jiang F."/>
            <person name="Liu H."/>
            <person name="Zhao H."/>
            <person name="Xu D."/>
            <person name="Zhang Y."/>
        </authorList>
    </citation>
    <scope>NUCLEOTIDE SEQUENCE [LARGE SCALE GENOMIC DNA]</scope>
    <source>
        <strain evidence="2">cv. Yunnan</strain>
    </source>
</reference>
<protein>
    <submittedName>
        <fullName evidence="1">Uncharacterized protein</fullName>
    </submittedName>
</protein>
<dbReference type="EMBL" id="CM042043">
    <property type="protein sequence ID" value="KAI3695087.1"/>
    <property type="molecule type" value="Genomic_DNA"/>
</dbReference>
<evidence type="ECO:0000313" key="2">
    <source>
        <dbReference type="Proteomes" id="UP001056120"/>
    </source>
</evidence>
<organism evidence="1 2">
    <name type="scientific">Smallanthus sonchifolius</name>
    <dbReference type="NCBI Taxonomy" id="185202"/>
    <lineage>
        <taxon>Eukaryota</taxon>
        <taxon>Viridiplantae</taxon>
        <taxon>Streptophyta</taxon>
        <taxon>Embryophyta</taxon>
        <taxon>Tracheophyta</taxon>
        <taxon>Spermatophyta</taxon>
        <taxon>Magnoliopsida</taxon>
        <taxon>eudicotyledons</taxon>
        <taxon>Gunneridae</taxon>
        <taxon>Pentapetalae</taxon>
        <taxon>asterids</taxon>
        <taxon>campanulids</taxon>
        <taxon>Asterales</taxon>
        <taxon>Asteraceae</taxon>
        <taxon>Asteroideae</taxon>
        <taxon>Heliantheae alliance</taxon>
        <taxon>Millerieae</taxon>
        <taxon>Smallanthus</taxon>
    </lineage>
</organism>
<keyword evidence="2" id="KW-1185">Reference proteome</keyword>